<reference evidence="2 3" key="1">
    <citation type="journal article" date="2022" name="Microbiol. Resour. Announc.">
        <title>Complete Genome Sequence of the Hyperthermophilic and Acidophilic Archaeon Saccharolobus caldissimus Strain HS-3T.</title>
        <authorList>
            <person name="Sakai H.D."/>
            <person name="Kurosawa N."/>
        </authorList>
    </citation>
    <scope>NUCLEOTIDE SEQUENCE [LARGE SCALE GENOMIC DNA]</scope>
    <source>
        <strain evidence="2 3">JCM32116</strain>
    </source>
</reference>
<protein>
    <submittedName>
        <fullName evidence="2">Uncharacterized protein</fullName>
    </submittedName>
</protein>
<evidence type="ECO:0000313" key="2">
    <source>
        <dbReference type="EMBL" id="BDB99641.1"/>
    </source>
</evidence>
<dbReference type="EMBL" id="AP025226">
    <property type="protein sequence ID" value="BDB99641.1"/>
    <property type="molecule type" value="Genomic_DNA"/>
</dbReference>
<sequence>MLRDFEEIECTKEEYYDDLGKFHEVPYYVPAKCYMKEYEWGTATILKDDLDLGDSLIVYLNIVDFPPLIVNRVIEEDEGYDAIVEATMNYNKANIFFFSATIPVDYNLELECEKEKLVECVDNVSSWINDYIKYLVKVAEDFLRKNKLEELSEVRCEKCGITLRKYEYPYHLETHEINEAKRQLKEIEEKIYEGINENEYPLAFKYFRDEVDKLISSKLLPIFKDLAEKINQEISKMGIIHLNSNQLYVLRDIQEEIIKNVPKMIRDKFILEMTIIPAVLSTSALSKFINMTVNEQIIQEQSHNFSVNVKRKRGRFYVHMYLNGDHIAYFKVDGKIRDKIRSKVAQYVIDKEKVEKITEDLYSQIKEKIGIK</sequence>
<dbReference type="GeneID" id="68867379"/>
<dbReference type="RefSeq" id="WP_229570068.1">
    <property type="nucleotide sequence ID" value="NZ_AP025226.1"/>
</dbReference>
<evidence type="ECO:0000313" key="3">
    <source>
        <dbReference type="Proteomes" id="UP001319921"/>
    </source>
</evidence>
<organism evidence="2 3">
    <name type="scientific">Saccharolobus caldissimus</name>
    <dbReference type="NCBI Taxonomy" id="1702097"/>
    <lineage>
        <taxon>Archaea</taxon>
        <taxon>Thermoproteota</taxon>
        <taxon>Thermoprotei</taxon>
        <taxon>Sulfolobales</taxon>
        <taxon>Sulfolobaceae</taxon>
        <taxon>Saccharolobus</taxon>
    </lineage>
</organism>
<dbReference type="AlphaFoldDB" id="A0AAQ4CV10"/>
<dbReference type="KEGG" id="scas:SACC_26580"/>
<accession>A0AAQ4CV10</accession>
<gene>
    <name evidence="2" type="ORF">SACC_26580</name>
</gene>
<feature type="coiled-coil region" evidence="1">
    <location>
        <begin position="170"/>
        <end position="197"/>
    </location>
</feature>
<dbReference type="Proteomes" id="UP001319921">
    <property type="component" value="Chromosome"/>
</dbReference>
<keyword evidence="1" id="KW-0175">Coiled coil</keyword>
<keyword evidence="3" id="KW-1185">Reference proteome</keyword>
<name>A0AAQ4CV10_9CREN</name>
<proteinExistence type="predicted"/>
<evidence type="ECO:0000256" key="1">
    <source>
        <dbReference type="SAM" id="Coils"/>
    </source>
</evidence>